<organism evidence="1 2">
    <name type="scientific">Aliarcobacter butzleri</name>
    <dbReference type="NCBI Taxonomy" id="28197"/>
    <lineage>
        <taxon>Bacteria</taxon>
        <taxon>Pseudomonadati</taxon>
        <taxon>Campylobacterota</taxon>
        <taxon>Epsilonproteobacteria</taxon>
        <taxon>Campylobacterales</taxon>
        <taxon>Arcobacteraceae</taxon>
        <taxon>Aliarcobacter</taxon>
    </lineage>
</organism>
<dbReference type="Proteomes" id="UP001171508">
    <property type="component" value="Unassembled WGS sequence"/>
</dbReference>
<dbReference type="GO" id="GO:0005839">
    <property type="term" value="C:proteasome core complex"/>
    <property type="evidence" value="ECO:0007669"/>
    <property type="project" value="InterPro"/>
</dbReference>
<protein>
    <submittedName>
        <fullName evidence="1">Uncharacterized protein</fullName>
    </submittedName>
</protein>
<comment type="caution">
    <text evidence="1">The sequence shown here is derived from an EMBL/GenBank/DDBJ whole genome shotgun (WGS) entry which is preliminary data.</text>
</comment>
<dbReference type="InterPro" id="IPR001353">
    <property type="entry name" value="Proteasome_sua/b"/>
</dbReference>
<evidence type="ECO:0000313" key="2">
    <source>
        <dbReference type="Proteomes" id="UP001171508"/>
    </source>
</evidence>
<dbReference type="AlphaFoldDB" id="A0AAP4Q0Q0"/>
<sequence length="174" mass="19807">MSIVISVIDKNDSLFIASDKRAIKNGIINDNFKKIFEIKDNIYFGMTGIAEDGFIYLAHIKIHKKKVCSQFISICDKLFPILVEKLATLIVGINEENNYFIWSKNNEGEKIMQVGDTNNILYSISSNANIPEYSEFFKQKLLNGFSIIDSIKSTIEYASQIDASISKEYEIIKI</sequence>
<dbReference type="RefSeq" id="WP_301344374.1">
    <property type="nucleotide sequence ID" value="NZ_JAPZCV010000054.1"/>
</dbReference>
<reference evidence="1" key="1">
    <citation type="journal article" date="2023" name="Microorganisms">
        <title>Genomic Characterization of Arcobacter butzleri Strains Isolated from Various Sources in Lithuania.</title>
        <authorList>
            <person name="Uljanovas D."/>
            <person name="Golz G."/>
            <person name="Fleischmann S."/>
            <person name="Kudirkiene E."/>
            <person name="Kasetiene N."/>
            <person name="Grineviciene A."/>
            <person name="Tamuleviciene E."/>
            <person name="Aksomaitiene J."/>
            <person name="Alter T."/>
            <person name="Malakauskas M."/>
        </authorList>
    </citation>
    <scope>NUCLEOTIDE SEQUENCE</scope>
    <source>
        <strain evidence="1">H19</strain>
    </source>
</reference>
<accession>A0AAP4Q0Q0</accession>
<proteinExistence type="predicted"/>
<dbReference type="Gene3D" id="3.60.20.10">
    <property type="entry name" value="Glutamine Phosphoribosylpyrophosphate, subunit 1, domain 1"/>
    <property type="match status" value="1"/>
</dbReference>
<dbReference type="Pfam" id="PF00227">
    <property type="entry name" value="Proteasome"/>
    <property type="match status" value="1"/>
</dbReference>
<dbReference type="GO" id="GO:0051603">
    <property type="term" value="P:proteolysis involved in protein catabolic process"/>
    <property type="evidence" value="ECO:0007669"/>
    <property type="project" value="InterPro"/>
</dbReference>
<evidence type="ECO:0000313" key="1">
    <source>
        <dbReference type="EMBL" id="MDN5133453.1"/>
    </source>
</evidence>
<dbReference type="InterPro" id="IPR029055">
    <property type="entry name" value="Ntn_hydrolases_N"/>
</dbReference>
<dbReference type="SUPFAM" id="SSF56235">
    <property type="entry name" value="N-terminal nucleophile aminohydrolases (Ntn hydrolases)"/>
    <property type="match status" value="1"/>
</dbReference>
<reference evidence="1" key="2">
    <citation type="submission" date="2023-01" db="EMBL/GenBank/DDBJ databases">
        <authorList>
            <person name="Uljanovas D."/>
        </authorList>
    </citation>
    <scope>NUCLEOTIDE SEQUENCE</scope>
    <source>
        <strain evidence="1">H19</strain>
    </source>
</reference>
<gene>
    <name evidence="1" type="ORF">PJV92_12060</name>
</gene>
<name>A0AAP4Q0Q0_9BACT</name>
<dbReference type="EMBL" id="JAQJJM010000054">
    <property type="protein sequence ID" value="MDN5133453.1"/>
    <property type="molecule type" value="Genomic_DNA"/>
</dbReference>